<gene>
    <name evidence="3" type="ORF">RBATCC27255_01684</name>
</gene>
<feature type="domain" description="RND related alpha-helical hairpin" evidence="1">
    <location>
        <begin position="95"/>
        <end position="192"/>
    </location>
</feature>
<evidence type="ECO:0000259" key="2">
    <source>
        <dbReference type="Pfam" id="PF26018"/>
    </source>
</evidence>
<keyword evidence="4" id="KW-1185">Reference proteome</keyword>
<protein>
    <submittedName>
        <fullName evidence="3">Putative membrane fusion protein</fullName>
    </submittedName>
</protein>
<name>A0A2N0UJY9_9FIRM</name>
<accession>A0A2N0UJY9</accession>
<dbReference type="Proteomes" id="UP000233425">
    <property type="component" value="Unassembled WGS sequence"/>
</dbReference>
<reference evidence="3" key="1">
    <citation type="journal article" date="2018" name="Environ. Microbiol.">
        <title>Sporulation capability and amylosome conservation among diverse human colonic and rumen isolates of the keystone starch-degrader Ruminococcus bromii.</title>
        <authorList>
            <person name="Mukhopadhya I."/>
            <person name="Morais S."/>
            <person name="Laverde-Gomez J."/>
            <person name="Sheridan P.O."/>
            <person name="Walker A.W."/>
            <person name="Kelly W."/>
            <person name="Klieve A.V."/>
            <person name="Ouwerkerk D."/>
            <person name="Duncan S.H."/>
            <person name="Louis P."/>
            <person name="Koropatkin N."/>
            <person name="Cockburn D."/>
            <person name="Kibler R."/>
            <person name="Cooper P.J."/>
            <person name="Sandoval C."/>
            <person name="Crost E."/>
            <person name="Juge N."/>
            <person name="Bayer E.A."/>
            <person name="Flint H.J."/>
        </authorList>
    </citation>
    <scope>NUCLEOTIDE SEQUENCE [LARGE SCALE GENOMIC DNA]</scope>
    <source>
        <strain evidence="3">ATCC 27255</strain>
    </source>
</reference>
<dbReference type="Pfam" id="PF26012">
    <property type="entry name" value="HH_RND_rel"/>
    <property type="match status" value="1"/>
</dbReference>
<proteinExistence type="predicted"/>
<evidence type="ECO:0000313" key="4">
    <source>
        <dbReference type="Proteomes" id="UP000233425"/>
    </source>
</evidence>
<feature type="domain" description="RND related barrel-sandwich hybrid" evidence="2">
    <location>
        <begin position="58"/>
        <end position="241"/>
    </location>
</feature>
<dbReference type="InterPro" id="IPR058728">
    <property type="entry name" value="HH_RND-rel"/>
</dbReference>
<sequence length="427" mass="47377">MDKLLFRRILMIALSVLAVVYAAYLLISTNFKMYPTENAVQTTVSDKIYSNGFIIRDENIIRNNTPGVLSYTVHDGDEVKAGGEIAKTYASDDDAASQSKISALQEQLTDLQTLQKTSTAGNIGIDTINNNINNNIILHIKSVNDGNLSDIDDVTNDLLYSINQRQIYTGKITNFNDRISELQSEITTLESKAGKSTGAITTEKAGYFLSHCDGYENALDYNNLDRLTVSDLENVKQTKVSDNVAGKVVSGLKWYVACKVTADEATRLSLWDGSATVLFSDASSESIPAVIKRIYQKTKNSDALLILECDYMNSDLAQARQEPIEIGLGTYTGLRISKKAIHDDYVTKTTYDENDNKHTEQVKVQGVYVLHGSEVRFRQISILYADDDYVICDPDPDSKELVNGTTVELYDRVILEGDDLYDGKVIN</sequence>
<dbReference type="Pfam" id="PF26018">
    <property type="entry name" value="BSH_RND_rel"/>
    <property type="match status" value="1"/>
</dbReference>
<evidence type="ECO:0000259" key="1">
    <source>
        <dbReference type="Pfam" id="PF26012"/>
    </source>
</evidence>
<evidence type="ECO:0000313" key="3">
    <source>
        <dbReference type="EMBL" id="PKD27295.1"/>
    </source>
</evidence>
<comment type="caution">
    <text evidence="3">The sequence shown here is derived from an EMBL/GenBank/DDBJ whole genome shotgun (WGS) entry which is preliminary data.</text>
</comment>
<dbReference type="EMBL" id="NNSR01000072">
    <property type="protein sequence ID" value="PKD27295.1"/>
    <property type="molecule type" value="Genomic_DNA"/>
</dbReference>
<organism evidence="3 4">
    <name type="scientific">Ruminococcus bromii</name>
    <dbReference type="NCBI Taxonomy" id="40518"/>
    <lineage>
        <taxon>Bacteria</taxon>
        <taxon>Bacillati</taxon>
        <taxon>Bacillota</taxon>
        <taxon>Clostridia</taxon>
        <taxon>Eubacteriales</taxon>
        <taxon>Oscillospiraceae</taxon>
        <taxon>Ruminococcus</taxon>
    </lineage>
</organism>
<dbReference type="RefSeq" id="WP_101029607.1">
    <property type="nucleotide sequence ID" value="NZ_CABMMZ010000072.1"/>
</dbReference>
<dbReference type="AlphaFoldDB" id="A0A2N0UJY9"/>
<dbReference type="InterPro" id="IPR058709">
    <property type="entry name" value="BSH_RND-rel"/>
</dbReference>